<dbReference type="SUPFAM" id="SSF53697">
    <property type="entry name" value="SIS domain"/>
    <property type="match status" value="1"/>
</dbReference>
<keyword evidence="3" id="KW-1185">Reference proteome</keyword>
<accession>A0A1M5T0E1</accession>
<dbReference type="PROSITE" id="PS51464">
    <property type="entry name" value="SIS"/>
    <property type="match status" value="1"/>
</dbReference>
<evidence type="ECO:0000259" key="1">
    <source>
        <dbReference type="PROSITE" id="PS51464"/>
    </source>
</evidence>
<dbReference type="InterPro" id="IPR035472">
    <property type="entry name" value="RpiR-like_SIS"/>
</dbReference>
<keyword evidence="2" id="KW-0413">Isomerase</keyword>
<dbReference type="GO" id="GO:1901135">
    <property type="term" value="P:carbohydrate derivative metabolic process"/>
    <property type="evidence" value="ECO:0007669"/>
    <property type="project" value="InterPro"/>
</dbReference>
<dbReference type="GO" id="GO:0016853">
    <property type="term" value="F:isomerase activity"/>
    <property type="evidence" value="ECO:0007669"/>
    <property type="project" value="UniProtKB-KW"/>
</dbReference>
<dbReference type="OrthoDB" id="9805185at2"/>
<dbReference type="GO" id="GO:0097367">
    <property type="term" value="F:carbohydrate derivative binding"/>
    <property type="evidence" value="ECO:0007669"/>
    <property type="project" value="InterPro"/>
</dbReference>
<dbReference type="STRING" id="1123281.SAMN02745180_00335"/>
<dbReference type="InterPro" id="IPR050099">
    <property type="entry name" value="SIS_GmhA/DiaA_subfam"/>
</dbReference>
<feature type="domain" description="SIS" evidence="1">
    <location>
        <begin position="34"/>
        <end position="213"/>
    </location>
</feature>
<proteinExistence type="predicted"/>
<gene>
    <name evidence="2" type="ORF">SAMN02745180_00335</name>
</gene>
<dbReference type="NCBIfam" id="NF002805">
    <property type="entry name" value="PRK02947.1"/>
    <property type="match status" value="1"/>
</dbReference>
<evidence type="ECO:0000313" key="2">
    <source>
        <dbReference type="EMBL" id="SHH44090.1"/>
    </source>
</evidence>
<dbReference type="PANTHER" id="PTHR30390:SF7">
    <property type="entry name" value="PHOSPHOHEPTOSE ISOMERASE"/>
    <property type="match status" value="1"/>
</dbReference>
<dbReference type="Gene3D" id="3.40.50.10490">
    <property type="entry name" value="Glucose-6-phosphate isomerase like protein, domain 1"/>
    <property type="match status" value="1"/>
</dbReference>
<organism evidence="2 3">
    <name type="scientific">Sporanaerobacter acetigenes DSM 13106</name>
    <dbReference type="NCBI Taxonomy" id="1123281"/>
    <lineage>
        <taxon>Bacteria</taxon>
        <taxon>Bacillati</taxon>
        <taxon>Bacillota</taxon>
        <taxon>Tissierellia</taxon>
        <taxon>Tissierellales</taxon>
        <taxon>Sporanaerobacteraceae</taxon>
        <taxon>Sporanaerobacter</taxon>
    </lineage>
</organism>
<dbReference type="InterPro" id="IPR001347">
    <property type="entry name" value="SIS_dom"/>
</dbReference>
<evidence type="ECO:0000313" key="3">
    <source>
        <dbReference type="Proteomes" id="UP000184389"/>
    </source>
</evidence>
<sequence length="247" mass="27399">MTDYGFEYLEYAKKIIEKIQDTQYENIKNAAQKVAEAVEKGNSIFVFGCSHAGIVSEELFYRTGGFALINPIFNPTLMLNTRPVTMTSKAERLEEFGRDIIQESPLSEGDVIIIHSVSGRNPVTIDVAIKAKEKNAYVIAITNMKYSTLVTSRHSSGKRLFEVSDLVIDNCGDFEDAAIEMKGFKQKVGPTSTIAGAAIGNAIVVKASSILYEKGIEPPIFHSANVDGGDEFNKKMLEKYKDRIFYM</sequence>
<dbReference type="Proteomes" id="UP000184389">
    <property type="component" value="Unassembled WGS sequence"/>
</dbReference>
<dbReference type="Pfam" id="PF13580">
    <property type="entry name" value="SIS_2"/>
    <property type="match status" value="1"/>
</dbReference>
<dbReference type="EMBL" id="FQXR01000002">
    <property type="protein sequence ID" value="SHH44090.1"/>
    <property type="molecule type" value="Genomic_DNA"/>
</dbReference>
<dbReference type="AlphaFoldDB" id="A0A1M5T0E1"/>
<name>A0A1M5T0E1_9FIRM</name>
<reference evidence="2 3" key="1">
    <citation type="submission" date="2016-11" db="EMBL/GenBank/DDBJ databases">
        <authorList>
            <person name="Jaros S."/>
            <person name="Januszkiewicz K."/>
            <person name="Wedrychowicz H."/>
        </authorList>
    </citation>
    <scope>NUCLEOTIDE SEQUENCE [LARGE SCALE GENOMIC DNA]</scope>
    <source>
        <strain evidence="2 3">DSM 13106</strain>
    </source>
</reference>
<dbReference type="InterPro" id="IPR046348">
    <property type="entry name" value="SIS_dom_sf"/>
</dbReference>
<dbReference type="CDD" id="cd05013">
    <property type="entry name" value="SIS_RpiR"/>
    <property type="match status" value="1"/>
</dbReference>
<dbReference type="RefSeq" id="WP_072742782.1">
    <property type="nucleotide sequence ID" value="NZ_FQXR01000002.1"/>
</dbReference>
<dbReference type="PANTHER" id="PTHR30390">
    <property type="entry name" value="SEDOHEPTULOSE 7-PHOSPHATE ISOMERASE / DNAA INITIATOR-ASSOCIATING FACTOR FOR REPLICATION INITIATION"/>
    <property type="match status" value="1"/>
</dbReference>
<protein>
    <submittedName>
        <fullName evidence="2">Uncharacterized protein, contains SIS (Sugar ISomerase) phosphosugar binding domain</fullName>
    </submittedName>
</protein>